<evidence type="ECO:0000256" key="8">
    <source>
        <dbReference type="ARBA" id="ARBA00024999"/>
    </source>
</evidence>
<feature type="domain" description="ARMET C-terminal" evidence="11">
    <location>
        <begin position="127"/>
        <end position="169"/>
    </location>
</feature>
<dbReference type="Pfam" id="PF10208">
    <property type="entry name" value="ARMET_C"/>
    <property type="match status" value="1"/>
</dbReference>
<comment type="subcellular location">
    <subcellularLocation>
        <location evidence="1">Secreted</location>
    </subcellularLocation>
</comment>
<evidence type="ECO:0000256" key="5">
    <source>
        <dbReference type="ARBA" id="ARBA00022525"/>
    </source>
</evidence>
<dbReference type="FunFam" id="1.10.225.10:FF:000003">
    <property type="entry name" value="Mesencephalic astrocyte-derived neurotrophic factor"/>
    <property type="match status" value="1"/>
</dbReference>
<feature type="signal peptide" evidence="10">
    <location>
        <begin position="1"/>
        <end position="23"/>
    </location>
</feature>
<keyword evidence="14" id="KW-1185">Reference proteome</keyword>
<dbReference type="AlphaFoldDB" id="A0A151I442"/>
<evidence type="ECO:0000256" key="3">
    <source>
        <dbReference type="ARBA" id="ARBA00014267"/>
    </source>
</evidence>
<dbReference type="GO" id="GO:0031175">
    <property type="term" value="P:neuron projection development"/>
    <property type="evidence" value="ECO:0007669"/>
    <property type="project" value="TreeGrafter"/>
</dbReference>
<dbReference type="GO" id="GO:0071542">
    <property type="term" value="P:dopaminergic neuron differentiation"/>
    <property type="evidence" value="ECO:0007669"/>
    <property type="project" value="TreeGrafter"/>
</dbReference>
<comment type="function">
    <text evidence="8">Required during the maturation of the embryonic nervous system for maintenance of neuronal and cuticular connectivity. Essential for maintenance of dopaminergic neurons and dopamine levels.</text>
</comment>
<evidence type="ECO:0000313" key="14">
    <source>
        <dbReference type="Proteomes" id="UP000078540"/>
    </source>
</evidence>
<dbReference type="GO" id="GO:0005615">
    <property type="term" value="C:extracellular space"/>
    <property type="evidence" value="ECO:0007669"/>
    <property type="project" value="TreeGrafter"/>
</dbReference>
<evidence type="ECO:0000256" key="10">
    <source>
        <dbReference type="SAM" id="SignalP"/>
    </source>
</evidence>
<keyword evidence="6 10" id="KW-0732">Signal</keyword>
<keyword evidence="4" id="KW-0217">Developmental protein</keyword>
<evidence type="ECO:0000256" key="2">
    <source>
        <dbReference type="ARBA" id="ARBA00005617"/>
    </source>
</evidence>
<dbReference type="GO" id="GO:0005783">
    <property type="term" value="C:endoplasmic reticulum"/>
    <property type="evidence" value="ECO:0007669"/>
    <property type="project" value="TreeGrafter"/>
</dbReference>
<reference evidence="13 14" key="1">
    <citation type="submission" date="2015-09" db="EMBL/GenBank/DDBJ databases">
        <title>Atta colombica WGS genome.</title>
        <authorList>
            <person name="Nygaard S."/>
            <person name="Hu H."/>
            <person name="Boomsma J."/>
            <person name="Zhang G."/>
        </authorList>
    </citation>
    <scope>NUCLEOTIDE SEQUENCE [LARGE SCALE GENOMIC DNA]</scope>
    <source>
        <strain evidence="13">Treedump-2</strain>
        <tissue evidence="13">Whole body</tissue>
    </source>
</reference>
<feature type="non-terminal residue" evidence="13">
    <location>
        <position position="1"/>
    </location>
</feature>
<evidence type="ECO:0000256" key="6">
    <source>
        <dbReference type="ARBA" id="ARBA00022729"/>
    </source>
</evidence>
<accession>A0A151I442</accession>
<dbReference type="PANTHER" id="PTHR12990">
    <property type="entry name" value="ARMET-LIKE PROTEIN"/>
    <property type="match status" value="1"/>
</dbReference>
<evidence type="ECO:0000313" key="13">
    <source>
        <dbReference type="EMBL" id="KYM84703.1"/>
    </source>
</evidence>
<dbReference type="Gene3D" id="1.10.225.10">
    <property type="entry name" value="Saposin-like"/>
    <property type="match status" value="1"/>
</dbReference>
<sequence length="178" mass="20308">RKMNASMSLILSVFLGIVCTVTALKEGDCEVCVAVVDKFSQTLTADIKSNPKKIEEKFREFCKGTKSKENRFCYYLGGLEESATGILGELSKPLSWSMPADKICEKLKKRDAQICDLRFEKQIDLNTVNLKKLKVRDLKKILNDWEETCDGCIEKTDFIKRIEELKPKYFSSSSKTEL</sequence>
<dbReference type="FunFam" id="1.10.720.30:FF:000003">
    <property type="entry name" value="Mesencephalic astrocyte-derived neurotrophic factor"/>
    <property type="match status" value="1"/>
</dbReference>
<dbReference type="Proteomes" id="UP000078540">
    <property type="component" value="Unassembled WGS sequence"/>
</dbReference>
<dbReference type="InterPro" id="IPR036361">
    <property type="entry name" value="SAP_dom_sf"/>
</dbReference>
<evidence type="ECO:0000259" key="11">
    <source>
        <dbReference type="Pfam" id="PF10208"/>
    </source>
</evidence>
<dbReference type="InterPro" id="IPR045333">
    <property type="entry name" value="ARMET-like"/>
</dbReference>
<evidence type="ECO:0000256" key="1">
    <source>
        <dbReference type="ARBA" id="ARBA00004613"/>
    </source>
</evidence>
<dbReference type="SUPFAM" id="SSF68906">
    <property type="entry name" value="SAP domain"/>
    <property type="match status" value="1"/>
</dbReference>
<dbReference type="STRING" id="520822.A0A151I442"/>
<dbReference type="InterPro" id="IPR045332">
    <property type="entry name" value="ARMET_N"/>
</dbReference>
<gene>
    <name evidence="13" type="ORF">ALC53_05096</name>
</gene>
<feature type="chain" id="PRO_5007581941" description="Mesencephalic astrocyte-derived neurotrophic factor homolog" evidence="10">
    <location>
        <begin position="24"/>
        <end position="178"/>
    </location>
</feature>
<keyword evidence="5" id="KW-0964">Secreted</keyword>
<dbReference type="Pfam" id="PF20145">
    <property type="entry name" value="ARMET_N"/>
    <property type="match status" value="1"/>
</dbReference>
<evidence type="ECO:0000256" key="4">
    <source>
        <dbReference type="ARBA" id="ARBA00022473"/>
    </source>
</evidence>
<proteinExistence type="inferred from homology"/>
<feature type="domain" description="ARMET N-terminal" evidence="12">
    <location>
        <begin position="28"/>
        <end position="123"/>
    </location>
</feature>
<dbReference type="PANTHER" id="PTHR12990:SF5">
    <property type="entry name" value="MESENCEPHALIC ASTROCYTE-DERIVED NEUROTROPHIC FACTOR HOMOLOG"/>
    <property type="match status" value="1"/>
</dbReference>
<evidence type="ECO:0000259" key="12">
    <source>
        <dbReference type="Pfam" id="PF20145"/>
    </source>
</evidence>
<name>A0A151I442_9HYME</name>
<dbReference type="InterPro" id="IPR019345">
    <property type="entry name" value="ARMET_C"/>
</dbReference>
<evidence type="ECO:0000256" key="7">
    <source>
        <dbReference type="ARBA" id="ARBA00023157"/>
    </source>
</evidence>
<keyword evidence="7" id="KW-1015">Disulfide bond</keyword>
<protein>
    <recommendedName>
        <fullName evidence="3">Mesencephalic astrocyte-derived neurotrophic factor homolog</fullName>
    </recommendedName>
    <alternativeName>
        <fullName evidence="9">MANF/CDNF-like protein</fullName>
    </alternativeName>
</protein>
<evidence type="ECO:0000256" key="9">
    <source>
        <dbReference type="ARBA" id="ARBA00032923"/>
    </source>
</evidence>
<dbReference type="EMBL" id="KQ976461">
    <property type="protein sequence ID" value="KYM84703.1"/>
    <property type="molecule type" value="Genomic_DNA"/>
</dbReference>
<comment type="similarity">
    <text evidence="2">Belongs to the ARMET family.</text>
</comment>
<dbReference type="Gene3D" id="1.10.720.30">
    <property type="entry name" value="SAP domain"/>
    <property type="match status" value="1"/>
</dbReference>
<organism evidence="13 14">
    <name type="scientific">Atta colombica</name>
    <dbReference type="NCBI Taxonomy" id="520822"/>
    <lineage>
        <taxon>Eukaryota</taxon>
        <taxon>Metazoa</taxon>
        <taxon>Ecdysozoa</taxon>
        <taxon>Arthropoda</taxon>
        <taxon>Hexapoda</taxon>
        <taxon>Insecta</taxon>
        <taxon>Pterygota</taxon>
        <taxon>Neoptera</taxon>
        <taxon>Endopterygota</taxon>
        <taxon>Hymenoptera</taxon>
        <taxon>Apocrita</taxon>
        <taxon>Aculeata</taxon>
        <taxon>Formicoidea</taxon>
        <taxon>Formicidae</taxon>
        <taxon>Myrmicinae</taxon>
        <taxon>Atta</taxon>
    </lineage>
</organism>